<gene>
    <name evidence="1" type="ORF">LEP1GSC050_1823</name>
</gene>
<protein>
    <submittedName>
        <fullName evidence="1">Uncharacterized protein</fullName>
    </submittedName>
</protein>
<dbReference type="Proteomes" id="UP000015454">
    <property type="component" value="Unassembled WGS sequence"/>
</dbReference>
<sequence>MRISVLKMKNRSAGSAVKKKESFKFSLFHYYVFLNFSRFDLSLLELEMSAWYFFESRYNVLPF</sequence>
<name>T0FIB6_9LEPT</name>
<keyword evidence="2" id="KW-1185">Reference proteome</keyword>
<organism evidence="1 2">
    <name type="scientific">Leptospira broomii serovar Hurstbridge str. 5399</name>
    <dbReference type="NCBI Taxonomy" id="1049789"/>
    <lineage>
        <taxon>Bacteria</taxon>
        <taxon>Pseudomonadati</taxon>
        <taxon>Spirochaetota</taxon>
        <taxon>Spirochaetia</taxon>
        <taxon>Leptospirales</taxon>
        <taxon>Leptospiraceae</taxon>
        <taxon>Leptospira</taxon>
    </lineage>
</organism>
<evidence type="ECO:0000313" key="2">
    <source>
        <dbReference type="Proteomes" id="UP000015454"/>
    </source>
</evidence>
<dbReference type="EMBL" id="AHMO02000002">
    <property type="protein sequence ID" value="EQA47337.1"/>
    <property type="molecule type" value="Genomic_DNA"/>
</dbReference>
<comment type="caution">
    <text evidence="1">The sequence shown here is derived from an EMBL/GenBank/DDBJ whole genome shotgun (WGS) entry which is preliminary data.</text>
</comment>
<proteinExistence type="predicted"/>
<dbReference type="AlphaFoldDB" id="T0FIB6"/>
<accession>T0FIB6</accession>
<evidence type="ECO:0000313" key="1">
    <source>
        <dbReference type="EMBL" id="EQA47337.1"/>
    </source>
</evidence>
<reference evidence="1" key="1">
    <citation type="submission" date="2013-05" db="EMBL/GenBank/DDBJ databases">
        <authorList>
            <person name="Harkins D.M."/>
            <person name="Durkin A.S."/>
            <person name="Brinkac L.M."/>
            <person name="Haft D.H."/>
            <person name="Selengut J.D."/>
            <person name="Sanka R."/>
            <person name="DePew J."/>
            <person name="Purushe J."/>
            <person name="Hartskeerl R.A."/>
            <person name="Ahmed A."/>
            <person name="van der Linden H."/>
            <person name="Goris M.G.A."/>
            <person name="Vinetz J.M."/>
            <person name="Sutton G.G."/>
            <person name="Nierman W.C."/>
            <person name="Fouts D.E."/>
        </authorList>
    </citation>
    <scope>NUCLEOTIDE SEQUENCE [LARGE SCALE GENOMIC DNA]</scope>
    <source>
        <strain evidence="1">5399</strain>
    </source>
</reference>